<reference evidence="1 2" key="1">
    <citation type="submission" date="2017-01" db="EMBL/GenBank/DDBJ databases">
        <authorList>
            <person name="Varghese N."/>
            <person name="Submissions S."/>
        </authorList>
    </citation>
    <scope>NUCLEOTIDE SEQUENCE [LARGE SCALE GENOMIC DNA]</scope>
    <source>
        <strain evidence="1 2">ATCC 700171</strain>
    </source>
</reference>
<dbReference type="EMBL" id="FTMK01000042">
    <property type="protein sequence ID" value="SIR33881.1"/>
    <property type="molecule type" value="Genomic_DNA"/>
</dbReference>
<gene>
    <name evidence="1" type="ORF">SAMN05421641_1425</name>
</gene>
<dbReference type="AlphaFoldDB" id="A0A1N7A4G4"/>
<evidence type="ECO:0000313" key="1">
    <source>
        <dbReference type="EMBL" id="SIR33881.1"/>
    </source>
</evidence>
<proteinExistence type="predicted"/>
<dbReference type="Proteomes" id="UP000323956">
    <property type="component" value="Unassembled WGS sequence"/>
</dbReference>
<sequence>MTIIDRSIIRLLELMRDEDDEGRLRETDVIGPTLRDSLLRAHLVLEAERCTGR</sequence>
<evidence type="ECO:0000313" key="2">
    <source>
        <dbReference type="Proteomes" id="UP000323956"/>
    </source>
</evidence>
<name>A0A1N7A4G4_9RHOB</name>
<dbReference type="RefSeq" id="WP_188128707.1">
    <property type="nucleotide sequence ID" value="NZ_FTMK01000042.1"/>
</dbReference>
<organism evidence="1 2">
    <name type="scientific">Paracoccus thiocyanatus</name>
    <dbReference type="NCBI Taxonomy" id="34006"/>
    <lineage>
        <taxon>Bacteria</taxon>
        <taxon>Pseudomonadati</taxon>
        <taxon>Pseudomonadota</taxon>
        <taxon>Alphaproteobacteria</taxon>
        <taxon>Rhodobacterales</taxon>
        <taxon>Paracoccaceae</taxon>
        <taxon>Paracoccus</taxon>
    </lineage>
</organism>
<protein>
    <submittedName>
        <fullName evidence="1">Uncharacterized protein</fullName>
    </submittedName>
</protein>
<accession>A0A1N7A4G4</accession>